<protein>
    <submittedName>
        <fullName evidence="2">DUF2007 domain-containing protein</fullName>
    </submittedName>
</protein>
<reference evidence="2" key="2">
    <citation type="journal article" date="2021" name="PeerJ">
        <title>Extensive microbial diversity within the chicken gut microbiome revealed by metagenomics and culture.</title>
        <authorList>
            <person name="Gilroy R."/>
            <person name="Ravi A."/>
            <person name="Getino M."/>
            <person name="Pursley I."/>
            <person name="Horton D.L."/>
            <person name="Alikhan N.F."/>
            <person name="Baker D."/>
            <person name="Gharbi K."/>
            <person name="Hall N."/>
            <person name="Watson M."/>
            <person name="Adriaenssens E.M."/>
            <person name="Foster-Nyarko E."/>
            <person name="Jarju S."/>
            <person name="Secka A."/>
            <person name="Antonio M."/>
            <person name="Oren A."/>
            <person name="Chaudhuri R.R."/>
            <person name="La Ragione R."/>
            <person name="Hildebrand F."/>
            <person name="Pallen M.J."/>
        </authorList>
    </citation>
    <scope>NUCLEOTIDE SEQUENCE</scope>
    <source>
        <strain evidence="2">ChiSxjej2B14-8506</strain>
    </source>
</reference>
<reference evidence="2" key="1">
    <citation type="submission" date="2020-10" db="EMBL/GenBank/DDBJ databases">
        <authorList>
            <person name="Gilroy R."/>
        </authorList>
    </citation>
    <scope>NUCLEOTIDE SEQUENCE</scope>
    <source>
        <strain evidence="2">ChiSxjej2B14-8506</strain>
    </source>
</reference>
<dbReference type="Proteomes" id="UP000824123">
    <property type="component" value="Unassembled WGS sequence"/>
</dbReference>
<evidence type="ECO:0000259" key="1">
    <source>
        <dbReference type="Pfam" id="PF09413"/>
    </source>
</evidence>
<dbReference type="Pfam" id="PF09413">
    <property type="entry name" value="DUF2007"/>
    <property type="match status" value="1"/>
</dbReference>
<proteinExistence type="predicted"/>
<feature type="domain" description="DUF2007" evidence="1">
    <location>
        <begin position="41"/>
        <end position="96"/>
    </location>
</feature>
<name>A0A9D1S441_9FIRM</name>
<dbReference type="EMBL" id="DVNK01000032">
    <property type="protein sequence ID" value="HIU46564.1"/>
    <property type="molecule type" value="Genomic_DNA"/>
</dbReference>
<dbReference type="AlphaFoldDB" id="A0A9D1S441"/>
<gene>
    <name evidence="2" type="ORF">IAC59_04825</name>
</gene>
<accession>A0A9D1S441</accession>
<evidence type="ECO:0000313" key="3">
    <source>
        <dbReference type="Proteomes" id="UP000824123"/>
    </source>
</evidence>
<evidence type="ECO:0000313" key="2">
    <source>
        <dbReference type="EMBL" id="HIU46564.1"/>
    </source>
</evidence>
<comment type="caution">
    <text evidence="2">The sequence shown here is derived from an EMBL/GenBank/DDBJ whole genome shotgun (WGS) entry which is preliminary data.</text>
</comment>
<dbReference type="InterPro" id="IPR018551">
    <property type="entry name" value="DUF2007"/>
</dbReference>
<organism evidence="2 3">
    <name type="scientific">Candidatus Fimadaptatus faecigallinarum</name>
    <dbReference type="NCBI Taxonomy" id="2840814"/>
    <lineage>
        <taxon>Bacteria</taxon>
        <taxon>Bacillati</taxon>
        <taxon>Bacillota</taxon>
        <taxon>Clostridia</taxon>
        <taxon>Eubacteriales</taxon>
        <taxon>Candidatus Fimadaptatus</taxon>
    </lineage>
</organism>
<sequence>MNYCENCMLLTEGERCVRCNRRKLRAPRPGDFCLLDERPAMWAGMLMDVLGQNGIPCVTRSALGAALSQEVGHNLERQRVFVPYEQLDEARELVRELFGDG</sequence>